<reference evidence="2 3" key="1">
    <citation type="submission" date="2024-04" db="EMBL/GenBank/DDBJ databases">
        <authorList>
            <person name="Waldvogel A.-M."/>
            <person name="Schoenle A."/>
        </authorList>
    </citation>
    <scope>NUCLEOTIDE SEQUENCE [LARGE SCALE GENOMIC DNA]</scope>
</reference>
<keyword evidence="3" id="KW-1185">Reference proteome</keyword>
<accession>A0AAV2JRT5</accession>
<organism evidence="2 3">
    <name type="scientific">Knipowitschia caucasica</name>
    <name type="common">Caucasian dwarf goby</name>
    <name type="synonym">Pomatoschistus caucasicus</name>
    <dbReference type="NCBI Taxonomy" id="637954"/>
    <lineage>
        <taxon>Eukaryota</taxon>
        <taxon>Metazoa</taxon>
        <taxon>Chordata</taxon>
        <taxon>Craniata</taxon>
        <taxon>Vertebrata</taxon>
        <taxon>Euteleostomi</taxon>
        <taxon>Actinopterygii</taxon>
        <taxon>Neopterygii</taxon>
        <taxon>Teleostei</taxon>
        <taxon>Neoteleostei</taxon>
        <taxon>Acanthomorphata</taxon>
        <taxon>Gobiaria</taxon>
        <taxon>Gobiiformes</taxon>
        <taxon>Gobioidei</taxon>
        <taxon>Gobiidae</taxon>
        <taxon>Gobiinae</taxon>
        <taxon>Knipowitschia</taxon>
    </lineage>
</organism>
<gene>
    <name evidence="2" type="ORF">KC01_LOCUS9576</name>
</gene>
<dbReference type="AlphaFoldDB" id="A0AAV2JRT5"/>
<evidence type="ECO:0000313" key="2">
    <source>
        <dbReference type="EMBL" id="CAL1578430.1"/>
    </source>
</evidence>
<feature type="compositionally biased region" description="Low complexity" evidence="1">
    <location>
        <begin position="51"/>
        <end position="63"/>
    </location>
</feature>
<protein>
    <submittedName>
        <fullName evidence="2">Uncharacterized protein</fullName>
    </submittedName>
</protein>
<dbReference type="Proteomes" id="UP001497482">
    <property type="component" value="Chromosome 13"/>
</dbReference>
<name>A0AAV2JRT5_KNICA</name>
<sequence length="133" mass="14347">MESIAVFSRCSGFDVLLEMRAVMSRTGTALCVGGDEGQGARRGGVGGGVLVVGPNPNKAPGKGPSSGAKGRYTDGRLENNRKHMCWGRYSQRPRRPQCSYTEERGPPLFPLTLPYPLRRPKISAVGRTHGYQG</sequence>
<dbReference type="EMBL" id="OZ035835">
    <property type="protein sequence ID" value="CAL1578430.1"/>
    <property type="molecule type" value="Genomic_DNA"/>
</dbReference>
<evidence type="ECO:0000313" key="3">
    <source>
        <dbReference type="Proteomes" id="UP001497482"/>
    </source>
</evidence>
<proteinExistence type="predicted"/>
<feature type="region of interest" description="Disordered" evidence="1">
    <location>
        <begin position="43"/>
        <end position="75"/>
    </location>
</feature>
<evidence type="ECO:0000256" key="1">
    <source>
        <dbReference type="SAM" id="MobiDB-lite"/>
    </source>
</evidence>